<sequence length="340" mass="36433">MMSMAIVMAGNDVRAHDDVSALETGGAGYFYVGLDYSPAFSKIRDFSIRESNGETKAVYPYLKDGKSVKLESNKFDWNTPDPRIGFKDNMLVAMEGSVGYGIGGARVELEIGYERFKTKGIRDSGSKEDEADTVYLLAKELAYDVVTGQTDKLTAALAKTSGKDIVKFAKAVEISHPKIDDKVCVTKKTGSSGSQYGKYGQETANGSSASKAEVAVCGAGALHSSNGSTTEQTLKEFIKATLLGDGSKNWPTSTTAEGKGPAAVTNDNAEAVAKDLTKLTTEEKTIVAGLLAKTIEGGEVVEIRAVSSTSVMYCQFISLYETTSHDVMVVWRFEKLLIPL</sequence>
<gene>
    <name evidence="2" type="ORF">APHMUC_0892</name>
</gene>
<evidence type="ECO:0000313" key="2">
    <source>
        <dbReference type="EMBL" id="KJV63577.1"/>
    </source>
</evidence>
<dbReference type="PATRIC" id="fig|1359152.3.peg.931"/>
<evidence type="ECO:0000259" key="1">
    <source>
        <dbReference type="Pfam" id="PF01617"/>
    </source>
</evidence>
<dbReference type="Pfam" id="PF01617">
    <property type="entry name" value="Surface_Ag_2"/>
    <property type="match status" value="1"/>
</dbReference>
<organism evidence="2 3">
    <name type="scientific">Anaplasma phagocytophilum str. ApMUC09</name>
    <dbReference type="NCBI Taxonomy" id="1359152"/>
    <lineage>
        <taxon>Bacteria</taxon>
        <taxon>Pseudomonadati</taxon>
        <taxon>Pseudomonadota</taxon>
        <taxon>Alphaproteobacteria</taxon>
        <taxon>Rickettsiales</taxon>
        <taxon>Anaplasmataceae</taxon>
        <taxon>Anaplasma</taxon>
        <taxon>phagocytophilum group</taxon>
    </lineage>
</organism>
<comment type="caution">
    <text evidence="2">The sequence shown here is derived from an EMBL/GenBank/DDBJ whole genome shotgun (WGS) entry which is preliminary data.</text>
</comment>
<name>A0A0F3N7C0_ANAPH</name>
<evidence type="ECO:0000313" key="3">
    <source>
        <dbReference type="Proteomes" id="UP000033441"/>
    </source>
</evidence>
<reference evidence="2 3" key="1">
    <citation type="submission" date="2015-02" db="EMBL/GenBank/DDBJ databases">
        <title>Genome Sequencing of Rickettsiales.</title>
        <authorList>
            <person name="Daugherty S.C."/>
            <person name="Su Q."/>
            <person name="Abolude K."/>
            <person name="Beier-Sexton M."/>
            <person name="Carlyon J.A."/>
            <person name="Carter R."/>
            <person name="Day N.P."/>
            <person name="Dumler S.J."/>
            <person name="Dyachenko V."/>
            <person name="Godinez A."/>
            <person name="Kurtti T.J."/>
            <person name="Lichay M."/>
            <person name="Mullins K.E."/>
            <person name="Ott S."/>
            <person name="Pappas-Brown V."/>
            <person name="Paris D.H."/>
            <person name="Patel P."/>
            <person name="Richards A.L."/>
            <person name="Sadzewicz L."/>
            <person name="Sears K."/>
            <person name="Seidman D."/>
            <person name="Sengamalay N."/>
            <person name="Stenos J."/>
            <person name="Tallon L.J."/>
            <person name="Vincent G."/>
            <person name="Fraser C.M."/>
            <person name="Munderloh U."/>
            <person name="Dunning-Hotopp J.C."/>
        </authorList>
    </citation>
    <scope>NUCLEOTIDE SEQUENCE [LARGE SCALE GENOMIC DNA]</scope>
    <source>
        <strain evidence="2 3">ApMUC09</strain>
    </source>
</reference>
<dbReference type="Proteomes" id="UP000033441">
    <property type="component" value="Unassembled WGS sequence"/>
</dbReference>
<proteinExistence type="predicted"/>
<feature type="domain" description="Msp4/OMP-like" evidence="1">
    <location>
        <begin position="27"/>
        <end position="143"/>
    </location>
</feature>
<dbReference type="InterPro" id="IPR002566">
    <property type="entry name" value="Msp4_OMP-like"/>
</dbReference>
<accession>A0A0F3N7C0</accession>
<dbReference type="EMBL" id="LANV01000001">
    <property type="protein sequence ID" value="KJV63577.1"/>
    <property type="molecule type" value="Genomic_DNA"/>
</dbReference>
<dbReference type="AlphaFoldDB" id="A0A0F3N7C0"/>
<protein>
    <submittedName>
        <fullName evidence="2">Surface antigen family protein</fullName>
    </submittedName>
</protein>